<dbReference type="SUPFAM" id="SSF47031">
    <property type="entry name" value="Second domain of FERM"/>
    <property type="match status" value="1"/>
</dbReference>
<dbReference type="Gene3D" id="1.25.40.530">
    <property type="entry name" value="MyTH4 domain"/>
    <property type="match status" value="1"/>
</dbReference>
<keyword evidence="4" id="KW-0009">Actin-binding</keyword>
<dbReference type="AlphaFoldDB" id="A0ABD1XK10"/>
<dbReference type="EMBL" id="JBHFFA010000008">
    <property type="protein sequence ID" value="KAL2609104.1"/>
    <property type="molecule type" value="Genomic_DNA"/>
</dbReference>
<keyword evidence="7" id="KW-1185">Reference proteome</keyword>
<keyword evidence="3" id="KW-0677">Repeat</keyword>
<evidence type="ECO:0000256" key="2">
    <source>
        <dbReference type="ARBA" id="ARBA00022490"/>
    </source>
</evidence>
<feature type="domain" description="MyTH4" evidence="5">
    <location>
        <begin position="1"/>
        <end position="82"/>
    </location>
</feature>
<dbReference type="InterPro" id="IPR051567">
    <property type="entry name" value="Unconventional_Myosin_ATPase"/>
</dbReference>
<reference evidence="6 7" key="1">
    <citation type="submission" date="2024-09" db="EMBL/GenBank/DDBJ databases">
        <title>Chromosome-scale assembly of Riccia fluitans.</title>
        <authorList>
            <person name="Paukszto L."/>
            <person name="Sawicki J."/>
            <person name="Karawczyk K."/>
            <person name="Piernik-Szablinska J."/>
            <person name="Szczecinska M."/>
            <person name="Mazdziarz M."/>
        </authorList>
    </citation>
    <scope>NUCLEOTIDE SEQUENCE [LARGE SCALE GENOMIC DNA]</scope>
    <source>
        <strain evidence="6">Rf_01</strain>
        <tissue evidence="6">Aerial parts of the thallus</tissue>
    </source>
</reference>
<accession>A0ABD1XK10</accession>
<comment type="subcellular location">
    <subcellularLocation>
        <location evidence="1">Cytoplasm</location>
    </subcellularLocation>
</comment>
<sequence>MAICCGVFLPTDSFYLYLDAHLEQVASGNIARQGTADQLGQFAHGMVNPSEAAAYALERLRKLKRVGPRRLLPLAKEIEVVENMDTIPSEVALPDGTWQAFILRSMDTSEEVVEHLVNILGLLEARSYGLYQLETNGVEKLIASNAYIMEVQASCNTLASTPQIIQDVRFGVKSIGKLFRLLCGSQKTMVEDKYNSLTTMILGSGELGFGEVDARSQQFSEGSLNMMLKRKLYLIDLEKLPQDLRMIVLDFEYSQAVHDIVQGIHMVLEGDAMMLGAMQLRADLGASYADPEVLAGIDGSKYGPSYCVQGNEGAWKDAIATTLASLPSSDDNNSWKQHYIDYVNGRCPLFKACMFFVKPLSSPTMVQEMYLAVSSTGVSFVDASTRGLEISNTIQMCVDLLQAIQQKKVQAERGDEGLQWDSPQQPLVQAEESEAYESVSSVSSYELQGMDMLQPDAQDSGVSLVQVQPPFPQSYLEDITRKRSFTRAVAIASTQLMAS</sequence>
<dbReference type="GO" id="GO:0003779">
    <property type="term" value="F:actin binding"/>
    <property type="evidence" value="ECO:0007669"/>
    <property type="project" value="UniProtKB-KW"/>
</dbReference>
<organism evidence="6 7">
    <name type="scientific">Riccia fluitans</name>
    <dbReference type="NCBI Taxonomy" id="41844"/>
    <lineage>
        <taxon>Eukaryota</taxon>
        <taxon>Viridiplantae</taxon>
        <taxon>Streptophyta</taxon>
        <taxon>Embryophyta</taxon>
        <taxon>Marchantiophyta</taxon>
        <taxon>Marchantiopsida</taxon>
        <taxon>Marchantiidae</taxon>
        <taxon>Marchantiales</taxon>
        <taxon>Ricciaceae</taxon>
        <taxon>Riccia</taxon>
    </lineage>
</organism>
<dbReference type="Proteomes" id="UP001605036">
    <property type="component" value="Unassembled WGS sequence"/>
</dbReference>
<keyword evidence="2" id="KW-0963">Cytoplasm</keyword>
<proteinExistence type="predicted"/>
<dbReference type="CDD" id="cd14473">
    <property type="entry name" value="FERM_B-lobe"/>
    <property type="match status" value="1"/>
</dbReference>
<dbReference type="Pfam" id="PF21989">
    <property type="entry name" value="RA_2"/>
    <property type="match status" value="1"/>
</dbReference>
<dbReference type="InterPro" id="IPR038185">
    <property type="entry name" value="MyTH4_dom_sf"/>
</dbReference>
<gene>
    <name evidence="6" type="ORF">R1flu_027677</name>
</gene>
<dbReference type="GO" id="GO:0005737">
    <property type="term" value="C:cytoplasm"/>
    <property type="evidence" value="ECO:0007669"/>
    <property type="project" value="UniProtKB-SubCell"/>
</dbReference>
<dbReference type="PANTHER" id="PTHR22692">
    <property type="entry name" value="MYOSIN VII, XV"/>
    <property type="match status" value="1"/>
</dbReference>
<evidence type="ECO:0000256" key="1">
    <source>
        <dbReference type="ARBA" id="ARBA00004496"/>
    </source>
</evidence>
<evidence type="ECO:0000313" key="6">
    <source>
        <dbReference type="EMBL" id="KAL2609104.1"/>
    </source>
</evidence>
<dbReference type="PANTHER" id="PTHR22692:SF33">
    <property type="entry name" value="MYOSIN"/>
    <property type="match status" value="1"/>
</dbReference>
<name>A0ABD1XK10_9MARC</name>
<protein>
    <recommendedName>
        <fullName evidence="5">MyTH4 domain-containing protein</fullName>
    </recommendedName>
</protein>
<evidence type="ECO:0000256" key="3">
    <source>
        <dbReference type="ARBA" id="ARBA00022737"/>
    </source>
</evidence>
<dbReference type="InterPro" id="IPR019748">
    <property type="entry name" value="FERM_central"/>
</dbReference>
<dbReference type="InterPro" id="IPR035963">
    <property type="entry name" value="FERM_2"/>
</dbReference>
<dbReference type="InterPro" id="IPR000857">
    <property type="entry name" value="MyTH4_dom"/>
</dbReference>
<evidence type="ECO:0000256" key="4">
    <source>
        <dbReference type="ARBA" id="ARBA00023203"/>
    </source>
</evidence>
<dbReference type="Gene3D" id="3.10.20.90">
    <property type="entry name" value="Phosphatidylinositol 3-kinase Catalytic Subunit, Chain A, domain 1"/>
    <property type="match status" value="1"/>
</dbReference>
<dbReference type="Pfam" id="PF00784">
    <property type="entry name" value="MyTH4"/>
    <property type="match status" value="1"/>
</dbReference>
<dbReference type="PROSITE" id="PS51016">
    <property type="entry name" value="MYTH4"/>
    <property type="match status" value="1"/>
</dbReference>
<comment type="caution">
    <text evidence="6">The sequence shown here is derived from an EMBL/GenBank/DDBJ whole genome shotgun (WGS) entry which is preliminary data.</text>
</comment>
<evidence type="ECO:0000313" key="7">
    <source>
        <dbReference type="Proteomes" id="UP001605036"/>
    </source>
</evidence>
<evidence type="ECO:0000259" key="5">
    <source>
        <dbReference type="PROSITE" id="PS51016"/>
    </source>
</evidence>